<evidence type="ECO:0000256" key="9">
    <source>
        <dbReference type="ARBA" id="ARBA00023180"/>
    </source>
</evidence>
<evidence type="ECO:0000256" key="10">
    <source>
        <dbReference type="SAM" id="SignalP"/>
    </source>
</evidence>
<reference evidence="12" key="2">
    <citation type="journal article" date="2024" name="Plant">
        <title>Genomic evolution and insights into agronomic trait innovations of Sesamum species.</title>
        <authorList>
            <person name="Miao H."/>
            <person name="Wang L."/>
            <person name="Qu L."/>
            <person name="Liu H."/>
            <person name="Sun Y."/>
            <person name="Le M."/>
            <person name="Wang Q."/>
            <person name="Wei S."/>
            <person name="Zheng Y."/>
            <person name="Lin W."/>
            <person name="Duan Y."/>
            <person name="Cao H."/>
            <person name="Xiong S."/>
            <person name="Wang X."/>
            <person name="Wei L."/>
            <person name="Li C."/>
            <person name="Ma Q."/>
            <person name="Ju M."/>
            <person name="Zhao R."/>
            <person name="Li G."/>
            <person name="Mu C."/>
            <person name="Tian Q."/>
            <person name="Mei H."/>
            <person name="Zhang T."/>
            <person name="Gao T."/>
            <person name="Zhang H."/>
        </authorList>
    </citation>
    <scope>NUCLEOTIDE SEQUENCE</scope>
    <source>
        <tissue evidence="12">Leaf</tissue>
    </source>
</reference>
<feature type="domain" description="Leucine-rich repeat-containing N-terminal plant-type" evidence="11">
    <location>
        <begin position="29"/>
        <end position="68"/>
    </location>
</feature>
<evidence type="ECO:0000256" key="6">
    <source>
        <dbReference type="ARBA" id="ARBA00022737"/>
    </source>
</evidence>
<dbReference type="GO" id="GO:0016020">
    <property type="term" value="C:membrane"/>
    <property type="evidence" value="ECO:0007669"/>
    <property type="project" value="UniProtKB-SubCell"/>
</dbReference>
<accession>A0AAW2TKX5</accession>
<keyword evidence="12" id="KW-0418">Kinase</keyword>
<protein>
    <submittedName>
        <fullName evidence="12">LRR receptor-like serine/threonine-protein kinase</fullName>
    </submittedName>
</protein>
<dbReference type="PANTHER" id="PTHR47988">
    <property type="entry name" value="SOMATIC EMBRYOGENESIS RECEPTOR KINASE 1"/>
    <property type="match status" value="1"/>
</dbReference>
<evidence type="ECO:0000256" key="4">
    <source>
        <dbReference type="ARBA" id="ARBA00022692"/>
    </source>
</evidence>
<dbReference type="GO" id="GO:0016301">
    <property type="term" value="F:kinase activity"/>
    <property type="evidence" value="ECO:0007669"/>
    <property type="project" value="UniProtKB-KW"/>
</dbReference>
<comment type="caution">
    <text evidence="12">The sequence shown here is derived from an EMBL/GenBank/DDBJ whole genome shotgun (WGS) entry which is preliminary data.</text>
</comment>
<gene>
    <name evidence="12" type="ORF">Sradi_2072900</name>
</gene>
<keyword evidence="6" id="KW-0677">Repeat</keyword>
<keyword evidence="8" id="KW-0472">Membrane</keyword>
<keyword evidence="12" id="KW-0675">Receptor</keyword>
<dbReference type="InterPro" id="IPR013210">
    <property type="entry name" value="LRR_N_plant-typ"/>
</dbReference>
<dbReference type="PRINTS" id="PR00019">
    <property type="entry name" value="LEURICHRPT"/>
</dbReference>
<evidence type="ECO:0000256" key="1">
    <source>
        <dbReference type="ARBA" id="ARBA00004479"/>
    </source>
</evidence>
<dbReference type="FunFam" id="3.80.10.10:FF:000275">
    <property type="entry name" value="Leucine-rich repeat receptor-like protein kinase"/>
    <property type="match status" value="1"/>
</dbReference>
<evidence type="ECO:0000256" key="5">
    <source>
        <dbReference type="ARBA" id="ARBA00022729"/>
    </source>
</evidence>
<keyword evidence="5 10" id="KW-0732">Signal</keyword>
<dbReference type="EMBL" id="JACGWJ010000008">
    <property type="protein sequence ID" value="KAL0404321.1"/>
    <property type="molecule type" value="Genomic_DNA"/>
</dbReference>
<name>A0AAW2TKX5_SESRA</name>
<keyword evidence="12" id="KW-0808">Transferase</keyword>
<sequence length="268" mass="29918">MSLISCNCLVPLLFLAFFFTLSLSFEARNPEVEALIGIREGLDDPHGALSNWDEDSVDPCSWSMITCNSDNLVTALGAPSQGLSGSLSWMIANLTNLKQVLLQNNNISGQIPTEIGYLPNLQTLDLSNNKLSGHIPESLGFLNRLQYLRLNNNSLSGAVPLSLASLPQLTFLFSRRGSYKIRKPQKLHRKRLTDNMLQTTSAQRTYLVLGIWQCLPGEIGRRHTCCSEATKGFNRNNRDITVQNGTRDDQPRSSPEFASHYWLLCHPQ</sequence>
<dbReference type="Pfam" id="PF13855">
    <property type="entry name" value="LRR_8"/>
    <property type="match status" value="1"/>
</dbReference>
<dbReference type="InterPro" id="IPR001611">
    <property type="entry name" value="Leu-rich_rpt"/>
</dbReference>
<keyword evidence="3" id="KW-0433">Leucine-rich repeat</keyword>
<dbReference type="PROSITE" id="PS51450">
    <property type="entry name" value="LRR"/>
    <property type="match status" value="1"/>
</dbReference>
<evidence type="ECO:0000256" key="8">
    <source>
        <dbReference type="ARBA" id="ARBA00023136"/>
    </source>
</evidence>
<evidence type="ECO:0000256" key="2">
    <source>
        <dbReference type="ARBA" id="ARBA00009592"/>
    </source>
</evidence>
<reference evidence="12" key="1">
    <citation type="submission" date="2020-06" db="EMBL/GenBank/DDBJ databases">
        <authorList>
            <person name="Li T."/>
            <person name="Hu X."/>
            <person name="Zhang T."/>
            <person name="Song X."/>
            <person name="Zhang H."/>
            <person name="Dai N."/>
            <person name="Sheng W."/>
            <person name="Hou X."/>
            <person name="Wei L."/>
        </authorList>
    </citation>
    <scope>NUCLEOTIDE SEQUENCE</scope>
    <source>
        <strain evidence="12">G02</strain>
        <tissue evidence="12">Leaf</tissue>
    </source>
</reference>
<keyword evidence="4" id="KW-0812">Transmembrane</keyword>
<evidence type="ECO:0000256" key="7">
    <source>
        <dbReference type="ARBA" id="ARBA00022989"/>
    </source>
</evidence>
<evidence type="ECO:0000256" key="3">
    <source>
        <dbReference type="ARBA" id="ARBA00022614"/>
    </source>
</evidence>
<dbReference type="Pfam" id="PF08263">
    <property type="entry name" value="LRRNT_2"/>
    <property type="match status" value="1"/>
</dbReference>
<evidence type="ECO:0000259" key="11">
    <source>
        <dbReference type="Pfam" id="PF08263"/>
    </source>
</evidence>
<feature type="chain" id="PRO_5043396979" evidence="10">
    <location>
        <begin position="25"/>
        <end position="268"/>
    </location>
</feature>
<comment type="similarity">
    <text evidence="2">Belongs to the RLP family.</text>
</comment>
<dbReference type="Gene3D" id="3.80.10.10">
    <property type="entry name" value="Ribonuclease Inhibitor"/>
    <property type="match status" value="1"/>
</dbReference>
<keyword evidence="7" id="KW-1133">Transmembrane helix</keyword>
<feature type="signal peptide" evidence="10">
    <location>
        <begin position="1"/>
        <end position="24"/>
    </location>
</feature>
<organism evidence="12">
    <name type="scientific">Sesamum radiatum</name>
    <name type="common">Black benniseed</name>
    <dbReference type="NCBI Taxonomy" id="300843"/>
    <lineage>
        <taxon>Eukaryota</taxon>
        <taxon>Viridiplantae</taxon>
        <taxon>Streptophyta</taxon>
        <taxon>Embryophyta</taxon>
        <taxon>Tracheophyta</taxon>
        <taxon>Spermatophyta</taxon>
        <taxon>Magnoliopsida</taxon>
        <taxon>eudicotyledons</taxon>
        <taxon>Gunneridae</taxon>
        <taxon>Pentapetalae</taxon>
        <taxon>asterids</taxon>
        <taxon>lamiids</taxon>
        <taxon>Lamiales</taxon>
        <taxon>Pedaliaceae</taxon>
        <taxon>Sesamum</taxon>
    </lineage>
</organism>
<proteinExistence type="inferred from homology"/>
<dbReference type="SUPFAM" id="SSF52058">
    <property type="entry name" value="L domain-like"/>
    <property type="match status" value="1"/>
</dbReference>
<evidence type="ECO:0000313" key="12">
    <source>
        <dbReference type="EMBL" id="KAL0404321.1"/>
    </source>
</evidence>
<dbReference type="InterPro" id="IPR032675">
    <property type="entry name" value="LRR_dom_sf"/>
</dbReference>
<dbReference type="AlphaFoldDB" id="A0AAW2TKX5"/>
<keyword evidence="9" id="KW-0325">Glycoprotein</keyword>
<comment type="subcellular location">
    <subcellularLocation>
        <location evidence="1">Membrane</location>
        <topology evidence="1">Single-pass type I membrane protein</topology>
    </subcellularLocation>
</comment>